<proteinExistence type="predicted"/>
<organism evidence="1">
    <name type="scientific">Klebsiella pneumoniae</name>
    <dbReference type="NCBI Taxonomy" id="573"/>
    <lineage>
        <taxon>Bacteria</taxon>
        <taxon>Pseudomonadati</taxon>
        <taxon>Pseudomonadota</taxon>
        <taxon>Gammaproteobacteria</taxon>
        <taxon>Enterobacterales</taxon>
        <taxon>Enterobacteriaceae</taxon>
        <taxon>Klebsiella/Raoultella group</taxon>
        <taxon>Klebsiella</taxon>
        <taxon>Klebsiella pneumoniae complex</taxon>
    </lineage>
</organism>
<name>R9R7X4_KLEPN</name>
<sequence>MLDTCICSFIMREQPEAVLKRLELAVLRGHTSPCLAASKRLS</sequence>
<gene>
    <name evidence="1" type="primary">vagD</name>
</gene>
<geneLocation type="plasmid" evidence="1">
    <name>pKPoxa-48N2</name>
</geneLocation>
<keyword evidence="1" id="KW-0614">Plasmid</keyword>
<protein>
    <submittedName>
        <fullName evidence="1">VagD</fullName>
    </submittedName>
</protein>
<dbReference type="AlphaFoldDB" id="R9R7X4"/>
<evidence type="ECO:0000313" key="1">
    <source>
        <dbReference type="EMBL" id="AGL13085.1"/>
    </source>
</evidence>
<reference evidence="1" key="1">
    <citation type="journal article" date="2013" name="Antimicrob. Agents Chemother.">
        <title>Characterization of a New blaOXA-48-Carrying Plasmid in Enterobacteriaceae.</title>
        <authorList>
            <person name="Berger S."/>
            <person name="Alauzet C."/>
            <person name="Aissa N."/>
            <person name="Henard S."/>
            <person name="Rabaud C."/>
            <person name="Bonnet R."/>
            <person name="Lozniewski A."/>
        </authorList>
    </citation>
    <scope>NUCLEOTIDE SEQUENCE</scope>
    <source>
        <plasmid evidence="1">pKPoxa-48N2</plasmid>
    </source>
</reference>
<accession>R9R7X4</accession>
<dbReference type="EMBL" id="KC757417">
    <property type="protein sequence ID" value="AGL13085.1"/>
    <property type="molecule type" value="Genomic_DNA"/>
</dbReference>